<dbReference type="Pfam" id="PF01494">
    <property type="entry name" value="FAD_binding_3"/>
    <property type="match status" value="1"/>
</dbReference>
<dbReference type="OrthoDB" id="16820at2759"/>
<evidence type="ECO:0000256" key="2">
    <source>
        <dbReference type="ARBA" id="ARBA00022630"/>
    </source>
</evidence>
<dbReference type="PANTHER" id="PTHR13789:SF236">
    <property type="entry name" value="MONOOXYGENASE, PUTATIVE (AFU_ORTHOLOGUE AFUA_6G12060)-RELATED"/>
    <property type="match status" value="1"/>
</dbReference>
<evidence type="ECO:0000259" key="6">
    <source>
        <dbReference type="Pfam" id="PF01494"/>
    </source>
</evidence>
<keyword evidence="2" id="KW-0285">Flavoprotein</keyword>
<dbReference type="PRINTS" id="PR00420">
    <property type="entry name" value="RNGMNOXGNASE"/>
</dbReference>
<feature type="domain" description="FAD-binding" evidence="6">
    <location>
        <begin position="2"/>
        <end position="349"/>
    </location>
</feature>
<dbReference type="SUPFAM" id="SSF51905">
    <property type="entry name" value="FAD/NAD(P)-binding domain"/>
    <property type="match status" value="1"/>
</dbReference>
<evidence type="ECO:0000256" key="4">
    <source>
        <dbReference type="ARBA" id="ARBA00023002"/>
    </source>
</evidence>
<name>W9WF19_9EURO</name>
<sequence length="418" mass="46647">MKVTIVGAGLGGLACGIACRRQGYDVLIVDQVPKFLRLGDSIGFGSNSARLFYRWGVGERMEAISSDMQEMRIYNFDSSDKLLGVDKQIGTSQEKYGCRQLIGHRGDYHMILYEFALQQGVMIRMGETVDTYDAAKPSITLASGEEVISDVVIVADGVKSKGRTVVLGYEDKPLHSGYAIYRSFMDADLVRDDPLISKFLQEGDQLRLFLAPNMHGFITTLRNAKEINAVLTHRDIGNVEEGWTKPGSREDVLALLDGWDPAFRRVWEKIPNIIDWKLVYRPCLGKWVADTGLVSLMGDAAHPFLPTSVQGASQAVEDGATIAKCLSKCNGNVPLALHTYFEIRHDYVAEAQATGIKQRDTWHNLHSDDSKEFKESFDINAVSQSNLYLWANDAEKVVDEKWDEISKRVESRLKSKGV</sequence>
<dbReference type="InterPro" id="IPR002938">
    <property type="entry name" value="FAD-bd"/>
</dbReference>
<dbReference type="HOGENOM" id="CLU_009665_19_1_1"/>
<dbReference type="GO" id="GO:0071949">
    <property type="term" value="F:FAD binding"/>
    <property type="evidence" value="ECO:0007669"/>
    <property type="project" value="InterPro"/>
</dbReference>
<evidence type="ECO:0000256" key="5">
    <source>
        <dbReference type="ARBA" id="ARBA00023033"/>
    </source>
</evidence>
<dbReference type="PROSITE" id="PS51257">
    <property type="entry name" value="PROKAR_LIPOPROTEIN"/>
    <property type="match status" value="1"/>
</dbReference>
<dbReference type="EMBL" id="AMGX01000019">
    <property type="protein sequence ID" value="EXJ66707.1"/>
    <property type="molecule type" value="Genomic_DNA"/>
</dbReference>
<dbReference type="GO" id="GO:0004497">
    <property type="term" value="F:monooxygenase activity"/>
    <property type="evidence" value="ECO:0007669"/>
    <property type="project" value="UniProtKB-KW"/>
</dbReference>
<keyword evidence="8" id="KW-1185">Reference proteome</keyword>
<dbReference type="SUPFAM" id="SSF54373">
    <property type="entry name" value="FAD-linked reductases, C-terminal domain"/>
    <property type="match status" value="1"/>
</dbReference>
<evidence type="ECO:0000256" key="3">
    <source>
        <dbReference type="ARBA" id="ARBA00022827"/>
    </source>
</evidence>
<protein>
    <recommendedName>
        <fullName evidence="6">FAD-binding domain-containing protein</fullName>
    </recommendedName>
</protein>
<proteinExistence type="inferred from homology"/>
<dbReference type="Proteomes" id="UP000019471">
    <property type="component" value="Unassembled WGS sequence"/>
</dbReference>
<dbReference type="InterPro" id="IPR050493">
    <property type="entry name" value="FAD-dep_Monooxygenase_BioMet"/>
</dbReference>
<comment type="similarity">
    <text evidence="1">Belongs to the paxM FAD-dependent monooxygenase family.</text>
</comment>
<dbReference type="InterPro" id="IPR036188">
    <property type="entry name" value="FAD/NAD-bd_sf"/>
</dbReference>
<dbReference type="RefSeq" id="XP_007749144.1">
    <property type="nucleotide sequence ID" value="XM_007750954.1"/>
</dbReference>
<reference evidence="7 8" key="1">
    <citation type="submission" date="2013-03" db="EMBL/GenBank/DDBJ databases">
        <title>The Genome Sequence of Cladophialophora psammophila CBS 110553.</title>
        <authorList>
            <consortium name="The Broad Institute Genomics Platform"/>
            <person name="Cuomo C."/>
            <person name="de Hoog S."/>
            <person name="Gorbushina A."/>
            <person name="Walker B."/>
            <person name="Young S.K."/>
            <person name="Zeng Q."/>
            <person name="Gargeya S."/>
            <person name="Fitzgerald M."/>
            <person name="Haas B."/>
            <person name="Abouelleil A."/>
            <person name="Allen A.W."/>
            <person name="Alvarado L."/>
            <person name="Arachchi H.M."/>
            <person name="Berlin A.M."/>
            <person name="Chapman S.B."/>
            <person name="Gainer-Dewar J."/>
            <person name="Goldberg J."/>
            <person name="Griggs A."/>
            <person name="Gujja S."/>
            <person name="Hansen M."/>
            <person name="Howarth C."/>
            <person name="Imamovic A."/>
            <person name="Ireland A."/>
            <person name="Larimer J."/>
            <person name="McCowan C."/>
            <person name="Murphy C."/>
            <person name="Pearson M."/>
            <person name="Poon T.W."/>
            <person name="Priest M."/>
            <person name="Roberts A."/>
            <person name="Saif S."/>
            <person name="Shea T."/>
            <person name="Sisk P."/>
            <person name="Sykes S."/>
            <person name="Wortman J."/>
            <person name="Nusbaum C."/>
            <person name="Birren B."/>
        </authorList>
    </citation>
    <scope>NUCLEOTIDE SEQUENCE [LARGE SCALE GENOMIC DNA]</scope>
    <source>
        <strain evidence="7 8">CBS 110553</strain>
    </source>
</reference>
<evidence type="ECO:0000313" key="8">
    <source>
        <dbReference type="Proteomes" id="UP000019471"/>
    </source>
</evidence>
<dbReference type="STRING" id="1182543.W9WF19"/>
<evidence type="ECO:0000256" key="1">
    <source>
        <dbReference type="ARBA" id="ARBA00007992"/>
    </source>
</evidence>
<keyword evidence="3" id="KW-0274">FAD</keyword>
<dbReference type="GeneID" id="19195071"/>
<dbReference type="AlphaFoldDB" id="W9WF19"/>
<dbReference type="Gene3D" id="3.50.50.60">
    <property type="entry name" value="FAD/NAD(P)-binding domain"/>
    <property type="match status" value="1"/>
</dbReference>
<evidence type="ECO:0000313" key="7">
    <source>
        <dbReference type="EMBL" id="EXJ66707.1"/>
    </source>
</evidence>
<organism evidence="7 8">
    <name type="scientific">Cladophialophora psammophila CBS 110553</name>
    <dbReference type="NCBI Taxonomy" id="1182543"/>
    <lineage>
        <taxon>Eukaryota</taxon>
        <taxon>Fungi</taxon>
        <taxon>Dikarya</taxon>
        <taxon>Ascomycota</taxon>
        <taxon>Pezizomycotina</taxon>
        <taxon>Eurotiomycetes</taxon>
        <taxon>Chaetothyriomycetidae</taxon>
        <taxon>Chaetothyriales</taxon>
        <taxon>Herpotrichiellaceae</taxon>
        <taxon>Cladophialophora</taxon>
    </lineage>
</organism>
<comment type="caution">
    <text evidence="7">The sequence shown here is derived from an EMBL/GenBank/DDBJ whole genome shotgun (WGS) entry which is preliminary data.</text>
</comment>
<keyword evidence="4" id="KW-0560">Oxidoreductase</keyword>
<dbReference type="PANTHER" id="PTHR13789">
    <property type="entry name" value="MONOOXYGENASE"/>
    <property type="match status" value="1"/>
</dbReference>
<accession>W9WF19</accession>
<keyword evidence="5" id="KW-0503">Monooxygenase</keyword>
<dbReference type="eggNOG" id="ENOG502SACW">
    <property type="taxonomic scope" value="Eukaryota"/>
</dbReference>
<gene>
    <name evidence="7" type="ORF">A1O5_10378</name>
</gene>